<dbReference type="Pfam" id="PF07314">
    <property type="entry name" value="Lit"/>
    <property type="match status" value="1"/>
</dbReference>
<feature type="transmembrane region" description="Helical" evidence="1">
    <location>
        <begin position="180"/>
        <end position="203"/>
    </location>
</feature>
<evidence type="ECO:0000256" key="1">
    <source>
        <dbReference type="SAM" id="Phobius"/>
    </source>
</evidence>
<keyword evidence="1" id="KW-0812">Transmembrane</keyword>
<accession>A0A0R2LDD0</accession>
<dbReference type="Proteomes" id="UP000051886">
    <property type="component" value="Unassembled WGS sequence"/>
</dbReference>
<gene>
    <name evidence="2" type="ORF">IV66_GL001431</name>
</gene>
<feature type="transmembrane region" description="Helical" evidence="1">
    <location>
        <begin position="9"/>
        <end position="30"/>
    </location>
</feature>
<dbReference type="AlphaFoldDB" id="A0A0R2LDD0"/>
<organism evidence="2 3">
    <name type="scientific">Ligilactobacillus pobuzihii</name>
    <dbReference type="NCBI Taxonomy" id="449659"/>
    <lineage>
        <taxon>Bacteria</taxon>
        <taxon>Bacillati</taxon>
        <taxon>Bacillota</taxon>
        <taxon>Bacilli</taxon>
        <taxon>Lactobacillales</taxon>
        <taxon>Lactobacillaceae</taxon>
        <taxon>Ligilactobacillus</taxon>
    </lineage>
</organism>
<dbReference type="NCBIfam" id="TIGR01906">
    <property type="entry name" value="integ_TIGR01906"/>
    <property type="match status" value="1"/>
</dbReference>
<keyword evidence="1" id="KW-1133">Transmembrane helix</keyword>
<reference evidence="2 3" key="1">
    <citation type="journal article" date="2015" name="Genome Announc.">
        <title>Expanding the biotechnology potential of lactobacilli through comparative genomics of 213 strains and associated genera.</title>
        <authorList>
            <person name="Sun Z."/>
            <person name="Harris H.M."/>
            <person name="McCann A."/>
            <person name="Guo C."/>
            <person name="Argimon S."/>
            <person name="Zhang W."/>
            <person name="Yang X."/>
            <person name="Jeffery I.B."/>
            <person name="Cooney J.C."/>
            <person name="Kagawa T.F."/>
            <person name="Liu W."/>
            <person name="Song Y."/>
            <person name="Salvetti E."/>
            <person name="Wrobel A."/>
            <person name="Rasinkangas P."/>
            <person name="Parkhill J."/>
            <person name="Rea M.C."/>
            <person name="O'Sullivan O."/>
            <person name="Ritari J."/>
            <person name="Douillard F.P."/>
            <person name="Paul Ross R."/>
            <person name="Yang R."/>
            <person name="Briner A.E."/>
            <person name="Felis G.E."/>
            <person name="de Vos W.M."/>
            <person name="Barrangou R."/>
            <person name="Klaenhammer T.R."/>
            <person name="Caufield P.W."/>
            <person name="Cui Y."/>
            <person name="Zhang H."/>
            <person name="O'Toole P.W."/>
        </authorList>
    </citation>
    <scope>NUCLEOTIDE SEQUENCE [LARGE SCALE GENOMIC DNA]</scope>
    <source>
        <strain evidence="2 3">NBRC 103219</strain>
    </source>
</reference>
<keyword evidence="3" id="KW-1185">Reference proteome</keyword>
<dbReference type="OrthoDB" id="9813051at2"/>
<name>A0A0R2LDD0_9LACO</name>
<dbReference type="EMBL" id="JQCN01000027">
    <property type="protein sequence ID" value="KRN99827.1"/>
    <property type="molecule type" value="Genomic_DNA"/>
</dbReference>
<keyword evidence="1" id="KW-0472">Membrane</keyword>
<protein>
    <submittedName>
        <fullName evidence="2">Intergral membrane protein</fullName>
    </submittedName>
</protein>
<evidence type="ECO:0000313" key="3">
    <source>
        <dbReference type="Proteomes" id="UP000051886"/>
    </source>
</evidence>
<sequence>MTFKIKGQFFFNVILFLTIVAFCIALVINFRPLYYYFVDHENLAATVNLTREGLVEDYRHLLNYLNFPWISNLKMTLPSSSNGLQHFADVKKLFLLDYGVLVFGAPISVYYLRCLKKRQMLWKLIAPAQIMLTGFVFLLVIMGISFHQFFVLFHKILFRNNDWIFDPTKDPIIDALPNDFFLACFVLFFVLLIISMLALIVVGKKSLKSGKSK</sequence>
<proteinExistence type="predicted"/>
<dbReference type="InterPro" id="IPR010178">
    <property type="entry name" value="Lit"/>
</dbReference>
<evidence type="ECO:0000313" key="2">
    <source>
        <dbReference type="EMBL" id="KRN99827.1"/>
    </source>
</evidence>
<dbReference type="STRING" id="449659.IV66_GL001431"/>
<dbReference type="PATRIC" id="fig|449659.4.peg.1449"/>
<dbReference type="RefSeq" id="WP_017868920.1">
    <property type="nucleotide sequence ID" value="NZ_BJYB01000042.1"/>
</dbReference>
<comment type="caution">
    <text evidence="2">The sequence shown here is derived from an EMBL/GenBank/DDBJ whole genome shotgun (WGS) entry which is preliminary data.</text>
</comment>
<feature type="transmembrane region" description="Helical" evidence="1">
    <location>
        <begin position="124"/>
        <end position="150"/>
    </location>
</feature>
<feature type="transmembrane region" description="Helical" evidence="1">
    <location>
        <begin position="93"/>
        <end position="112"/>
    </location>
</feature>